<dbReference type="InterPro" id="IPR035426">
    <property type="entry name" value="Gemin2/Brr1"/>
</dbReference>
<organism evidence="2 3">
    <name type="scientific">[Candida] arabinofermentans NRRL YB-2248</name>
    <dbReference type="NCBI Taxonomy" id="983967"/>
    <lineage>
        <taxon>Eukaryota</taxon>
        <taxon>Fungi</taxon>
        <taxon>Dikarya</taxon>
        <taxon>Ascomycota</taxon>
        <taxon>Saccharomycotina</taxon>
        <taxon>Pichiomycetes</taxon>
        <taxon>Pichiales</taxon>
        <taxon>Pichiaceae</taxon>
        <taxon>Ogataea</taxon>
        <taxon>Ogataea/Candida clade</taxon>
    </lineage>
</organism>
<accession>A0A1E4T3X8</accession>
<protein>
    <submittedName>
        <fullName evidence="2">Uncharacterized protein</fullName>
    </submittedName>
</protein>
<feature type="compositionally biased region" description="Polar residues" evidence="1">
    <location>
        <begin position="120"/>
        <end position="133"/>
    </location>
</feature>
<dbReference type="STRING" id="983967.A0A1E4T3X8"/>
<feature type="region of interest" description="Disordered" evidence="1">
    <location>
        <begin position="1"/>
        <end position="51"/>
    </location>
</feature>
<gene>
    <name evidence="2" type="ORF">CANARDRAFT_6936</name>
</gene>
<dbReference type="AlphaFoldDB" id="A0A1E4T3X8"/>
<dbReference type="Gene3D" id="1.20.58.1070">
    <property type="match status" value="1"/>
</dbReference>
<dbReference type="Pfam" id="PF04938">
    <property type="entry name" value="SIP1"/>
    <property type="match status" value="1"/>
</dbReference>
<name>A0A1E4T3X8_9ASCO</name>
<evidence type="ECO:0000313" key="2">
    <source>
        <dbReference type="EMBL" id="ODV86467.1"/>
    </source>
</evidence>
<dbReference type="EMBL" id="KV453850">
    <property type="protein sequence ID" value="ODV86467.1"/>
    <property type="molecule type" value="Genomic_DNA"/>
</dbReference>
<keyword evidence="3" id="KW-1185">Reference proteome</keyword>
<proteinExistence type="predicted"/>
<dbReference type="Proteomes" id="UP000094801">
    <property type="component" value="Unassembled WGS sequence"/>
</dbReference>
<reference evidence="3" key="1">
    <citation type="submission" date="2016-04" db="EMBL/GenBank/DDBJ databases">
        <title>Comparative genomics of biotechnologically important yeasts.</title>
        <authorList>
            <consortium name="DOE Joint Genome Institute"/>
            <person name="Riley R."/>
            <person name="Haridas S."/>
            <person name="Wolfe K.H."/>
            <person name="Lopes M.R."/>
            <person name="Hittinger C.T."/>
            <person name="Goker M."/>
            <person name="Salamov A."/>
            <person name="Wisecaver J."/>
            <person name="Long T.M."/>
            <person name="Aerts A.L."/>
            <person name="Barry K."/>
            <person name="Choi C."/>
            <person name="Clum A."/>
            <person name="Coughlan A.Y."/>
            <person name="Deshpande S."/>
            <person name="Douglass A.P."/>
            <person name="Hanson S.J."/>
            <person name="Klenk H.-P."/>
            <person name="Labutti K."/>
            <person name="Lapidus A."/>
            <person name="Lindquist E."/>
            <person name="Lipzen A."/>
            <person name="Meier-Kolthoff J.P."/>
            <person name="Ohm R.A."/>
            <person name="Otillar R.P."/>
            <person name="Pangilinan J."/>
            <person name="Peng Y."/>
            <person name="Rokas A."/>
            <person name="Rosa C.A."/>
            <person name="Scheuner C."/>
            <person name="Sibirny A.A."/>
            <person name="Slot J.C."/>
            <person name="Stielow J.B."/>
            <person name="Sun H."/>
            <person name="Kurtzman C.P."/>
            <person name="Blackwell M."/>
            <person name="Grigoriev I.V."/>
            <person name="Jeffries T.W."/>
        </authorList>
    </citation>
    <scope>NUCLEOTIDE SEQUENCE [LARGE SCALE GENOMIC DNA]</scope>
    <source>
        <strain evidence="3">NRRL YB-2248</strain>
    </source>
</reference>
<feature type="compositionally biased region" description="Acidic residues" evidence="1">
    <location>
        <begin position="134"/>
        <end position="151"/>
    </location>
</feature>
<evidence type="ECO:0000256" key="1">
    <source>
        <dbReference type="SAM" id="MobiDB-lite"/>
    </source>
</evidence>
<evidence type="ECO:0000313" key="3">
    <source>
        <dbReference type="Proteomes" id="UP000094801"/>
    </source>
</evidence>
<dbReference type="OrthoDB" id="428895at2759"/>
<feature type="region of interest" description="Disordered" evidence="1">
    <location>
        <begin position="120"/>
        <end position="151"/>
    </location>
</feature>
<sequence>MSLPKRSFSEANPPQQAYPVHMLTDTIYKRPKPVDDETDEPLEDSISTTTSLASVGQATNRIISDPGYKDKSVTQGPLDPIFGQRRAFPITIDIDSVDLTKTPENVNEYLAMVRLEAQQYDDSLNNDDGSNIESDFEEKENDNPENNEQEIQEPKAVLTKEEIDLLLTKYQDQRSVYQNYRMGITELDAIDLPTTQKAWKFFIFNNEPSLDLVAQIFEEKEHIKLIIYFTKWLNIDVNIHFEQWLMQIMAGLEDLLDNSDISIVRSLGKKAKKQLTNELNSRNENIMKMILVITGRFYGQRDLLL</sequence>
<dbReference type="GO" id="GO:0000387">
    <property type="term" value="P:spliceosomal snRNP assembly"/>
    <property type="evidence" value="ECO:0007669"/>
    <property type="project" value="InterPro"/>
</dbReference>